<proteinExistence type="inferred from homology"/>
<comment type="similarity">
    <text evidence="1">Belongs to the proline racemase family.</text>
</comment>
<dbReference type="PANTHER" id="PTHR33442:SF1">
    <property type="entry name" value="TRANS-3-HYDROXY-L-PROLINE DEHYDRATASE"/>
    <property type="match status" value="1"/>
</dbReference>
<dbReference type="InterPro" id="IPR008794">
    <property type="entry name" value="Pro_racemase_fam"/>
</dbReference>
<protein>
    <submittedName>
        <fullName evidence="3">Proline racemase family protein</fullName>
    </submittedName>
</protein>
<dbReference type="Proteomes" id="UP000595374">
    <property type="component" value="Chromosome"/>
</dbReference>
<reference evidence="3 4" key="1">
    <citation type="submission" date="2020-12" db="EMBL/GenBank/DDBJ databases">
        <title>FDA dAtabase for Regulatory Grade micrObial Sequences (FDA-ARGOS): Supporting development and validation of Infectious Disease Dx tests.</title>
        <authorList>
            <person name="Sproer C."/>
            <person name="Gronow S."/>
            <person name="Severitt S."/>
            <person name="Schroder I."/>
            <person name="Tallon L."/>
            <person name="Sadzewicz L."/>
            <person name="Zhao X."/>
            <person name="Boylan J."/>
            <person name="Ott S."/>
            <person name="Bowen H."/>
            <person name="Vavikolanu K."/>
            <person name="Mehta A."/>
            <person name="Aluvathingal J."/>
            <person name="Nadendla S."/>
            <person name="Lowell S."/>
            <person name="Myers T."/>
            <person name="Yan Y."/>
            <person name="Sichtig H."/>
        </authorList>
    </citation>
    <scope>NUCLEOTIDE SEQUENCE [LARGE SCALE GENOMIC DNA]</scope>
    <source>
        <strain evidence="3 4">FDAARGOS_990</strain>
    </source>
</reference>
<evidence type="ECO:0000256" key="2">
    <source>
        <dbReference type="SAM" id="MobiDB-lite"/>
    </source>
</evidence>
<dbReference type="GO" id="GO:0016836">
    <property type="term" value="F:hydro-lyase activity"/>
    <property type="evidence" value="ECO:0007669"/>
    <property type="project" value="TreeGrafter"/>
</dbReference>
<dbReference type="Pfam" id="PF05544">
    <property type="entry name" value="Pro_racemase"/>
    <property type="match status" value="1"/>
</dbReference>
<gene>
    <name evidence="3" type="ORF">I6H47_03135</name>
</gene>
<dbReference type="SUPFAM" id="SSF54506">
    <property type="entry name" value="Diaminopimelate epimerase-like"/>
    <property type="match status" value="1"/>
</dbReference>
<evidence type="ECO:0000313" key="3">
    <source>
        <dbReference type="EMBL" id="QQB15968.1"/>
    </source>
</evidence>
<dbReference type="AlphaFoldDB" id="A0A7T4DKH5"/>
<dbReference type="PIRSF" id="PIRSF029792">
    <property type="entry name" value="Pro_racemase"/>
    <property type="match status" value="1"/>
</dbReference>
<dbReference type="EMBL" id="CP065989">
    <property type="protein sequence ID" value="QQB15968.1"/>
    <property type="molecule type" value="Genomic_DNA"/>
</dbReference>
<dbReference type="FunFam" id="3.10.310.10:FF:000003">
    <property type="entry name" value="Proline racemase"/>
    <property type="match status" value="1"/>
</dbReference>
<evidence type="ECO:0000313" key="4">
    <source>
        <dbReference type="Proteomes" id="UP000595374"/>
    </source>
</evidence>
<dbReference type="PANTHER" id="PTHR33442">
    <property type="entry name" value="TRANS-3-HYDROXY-L-PROLINE DEHYDRATASE"/>
    <property type="match status" value="1"/>
</dbReference>
<sequence>MGTVTTVDYHTAGEPFRIVPEPPVDIPGTTVADRRAFATRSAEVDGLRQLLCFEPRGHADMYGGFLVPPEDDGADFGVLFWHKDGFSTACGHGTMALGVWAVESGLIQADDSGITEVVIDVPSGRVRAAVHTDETGGVTSVDFVNVPSRLVATGLPVTTARGEAAVDLAWGGALYALVDGDALGIAVEPDRLGELIALGREVKAALAGHPATAHPSDDRLSGVYGTIIVNRLGTSVDGEVWQRNVTVFADGQVDRSPCGSGTAARIAALSATGELDSGQTLLHESIVGTRFRARVLAELEGSDDHGDRVGTGGADGLGDSGNGWASADSVVPLVTGTAHRVATCTFEVDPRDDLVPGFVLR</sequence>
<evidence type="ECO:0000256" key="1">
    <source>
        <dbReference type="ARBA" id="ARBA00007529"/>
    </source>
</evidence>
<dbReference type="SFLD" id="SFLDS00028">
    <property type="entry name" value="Proline_Racemase"/>
    <property type="match status" value="1"/>
</dbReference>
<name>A0A7T4DKH5_9MICO</name>
<feature type="compositionally biased region" description="Gly residues" evidence="2">
    <location>
        <begin position="309"/>
        <end position="321"/>
    </location>
</feature>
<accession>A0A7T4DKH5</accession>
<organism evidence="3 4">
    <name type="scientific">Brevibacterium casei</name>
    <dbReference type="NCBI Taxonomy" id="33889"/>
    <lineage>
        <taxon>Bacteria</taxon>
        <taxon>Bacillati</taxon>
        <taxon>Actinomycetota</taxon>
        <taxon>Actinomycetes</taxon>
        <taxon>Micrococcales</taxon>
        <taxon>Brevibacteriaceae</taxon>
        <taxon>Brevibacterium</taxon>
    </lineage>
</organism>
<feature type="region of interest" description="Disordered" evidence="2">
    <location>
        <begin position="302"/>
        <end position="321"/>
    </location>
</feature>
<dbReference type="Gene3D" id="3.10.310.10">
    <property type="entry name" value="Diaminopimelate Epimerase, Chain A, domain 1"/>
    <property type="match status" value="2"/>
</dbReference>